<evidence type="ECO:0000313" key="1">
    <source>
        <dbReference type="EMBL" id="CAF2133503.1"/>
    </source>
</evidence>
<gene>
    <name evidence="1" type="ORF">DARMORV10_A03P65270.1</name>
</gene>
<accession>A0A816W6N0</accession>
<reference evidence="1" key="1">
    <citation type="submission" date="2021-01" db="EMBL/GenBank/DDBJ databases">
        <authorList>
            <consortium name="Genoscope - CEA"/>
            <person name="William W."/>
        </authorList>
    </citation>
    <scope>NUCLEOTIDE SEQUENCE</scope>
</reference>
<dbReference type="EMBL" id="HG994357">
    <property type="protein sequence ID" value="CAF2133503.1"/>
    <property type="molecule type" value="Genomic_DNA"/>
</dbReference>
<proteinExistence type="predicted"/>
<sequence>MSTTTTIVHSMILILHPGGDCIKSTSHLSQDQNDYPCPMDLNPSLNVVGFDLRTGRCSSTVEITEVITEQWIQAQQLEQLISDIQGKHLPKVQEAFDVHWDGKKASLFVQSYLT</sequence>
<protein>
    <submittedName>
        <fullName evidence="1">(rape) hypothetical protein</fullName>
    </submittedName>
</protein>
<dbReference type="Proteomes" id="UP001295469">
    <property type="component" value="Chromosome A03"/>
</dbReference>
<organism evidence="1">
    <name type="scientific">Brassica napus</name>
    <name type="common">Rape</name>
    <dbReference type="NCBI Taxonomy" id="3708"/>
    <lineage>
        <taxon>Eukaryota</taxon>
        <taxon>Viridiplantae</taxon>
        <taxon>Streptophyta</taxon>
        <taxon>Embryophyta</taxon>
        <taxon>Tracheophyta</taxon>
        <taxon>Spermatophyta</taxon>
        <taxon>Magnoliopsida</taxon>
        <taxon>eudicotyledons</taxon>
        <taxon>Gunneridae</taxon>
        <taxon>Pentapetalae</taxon>
        <taxon>rosids</taxon>
        <taxon>malvids</taxon>
        <taxon>Brassicales</taxon>
        <taxon>Brassicaceae</taxon>
        <taxon>Brassiceae</taxon>
        <taxon>Brassica</taxon>
    </lineage>
</organism>
<name>A0A816W6N0_BRANA</name>
<dbReference type="AlphaFoldDB" id="A0A816W6N0"/>